<dbReference type="RefSeq" id="WP_062486169.1">
    <property type="nucleotide sequence ID" value="NZ_LN885086.1"/>
</dbReference>
<protein>
    <recommendedName>
        <fullName evidence="4">Transporter</fullName>
    </recommendedName>
</protein>
<accession>A0A0S4KW14</accession>
<feature type="region of interest" description="Disordered" evidence="1">
    <location>
        <begin position="28"/>
        <end position="50"/>
    </location>
</feature>
<dbReference type="KEGG" id="nio:NITINOP_2612"/>
<gene>
    <name evidence="2" type="ORF">NITINOP_2612</name>
</gene>
<organism evidence="2 3">
    <name type="scientific">Candidatus Nitrospira inopinata</name>
    <dbReference type="NCBI Taxonomy" id="1715989"/>
    <lineage>
        <taxon>Bacteria</taxon>
        <taxon>Pseudomonadati</taxon>
        <taxon>Nitrospirota</taxon>
        <taxon>Nitrospiria</taxon>
        <taxon>Nitrospirales</taxon>
        <taxon>Nitrospiraceae</taxon>
        <taxon>Nitrospira</taxon>
    </lineage>
</organism>
<evidence type="ECO:0000256" key="1">
    <source>
        <dbReference type="SAM" id="MobiDB-lite"/>
    </source>
</evidence>
<dbReference type="EMBL" id="LN885086">
    <property type="protein sequence ID" value="CUQ67584.1"/>
    <property type="molecule type" value="Genomic_DNA"/>
</dbReference>
<dbReference type="InterPro" id="IPR025737">
    <property type="entry name" value="FApF"/>
</dbReference>
<dbReference type="STRING" id="1715989.NITINOP_2612"/>
<dbReference type="Proteomes" id="UP000066284">
    <property type="component" value="Chromosome 1"/>
</dbReference>
<sequence>MDRVLHRLGIVVAVMMMSMIGSQSKAVAAGEKEKMGPEQRPSAERNWQIGVTPSYSSGNFGTDVRSDFVYVPFSIRRLFRDGDVTVVVPFVSVTSNGTATLVGGQPTPTLPGRCLRRSGTEIDTSKPECLALLNAGQGVTAGEKVTHSGLGDIIVRGRYYAIEEKEWFPLVALTARVKIPTASESKGLGTGALDHGYGVELSKMLGDRWIAFLDGGYNFIGDPEGRELQNQYWFDAGGGHYLTTHLLFSVYYEEYRSLVADRVNIRDVFVAFNYKFSDAWRFNGGVTVGLSNSAPDYGVSLGTNYRF</sequence>
<reference evidence="3" key="1">
    <citation type="submission" date="2015-09" db="EMBL/GenBank/DDBJ databases">
        <authorList>
            <person name="Daims H."/>
        </authorList>
    </citation>
    <scope>NUCLEOTIDE SEQUENCE [LARGE SCALE GENOMIC DNA]</scope>
</reference>
<name>A0A0S4KW14_9BACT</name>
<evidence type="ECO:0000313" key="2">
    <source>
        <dbReference type="EMBL" id="CUQ67584.1"/>
    </source>
</evidence>
<dbReference type="AlphaFoldDB" id="A0A0S4KW14"/>
<dbReference type="OrthoDB" id="9784670at2"/>
<dbReference type="Pfam" id="PF13557">
    <property type="entry name" value="Phenol_MetA_deg"/>
    <property type="match status" value="1"/>
</dbReference>
<proteinExistence type="predicted"/>
<evidence type="ECO:0000313" key="3">
    <source>
        <dbReference type="Proteomes" id="UP000066284"/>
    </source>
</evidence>
<evidence type="ECO:0008006" key="4">
    <source>
        <dbReference type="Google" id="ProtNLM"/>
    </source>
</evidence>
<keyword evidence="3" id="KW-1185">Reference proteome</keyword>
<feature type="compositionally biased region" description="Basic and acidic residues" evidence="1">
    <location>
        <begin position="30"/>
        <end position="43"/>
    </location>
</feature>